<dbReference type="GO" id="GO:0008270">
    <property type="term" value="F:zinc ion binding"/>
    <property type="evidence" value="ECO:0007669"/>
    <property type="project" value="UniProtKB-KW"/>
</dbReference>
<feature type="compositionally biased region" description="Pro residues" evidence="9">
    <location>
        <begin position="341"/>
        <end position="354"/>
    </location>
</feature>
<dbReference type="GO" id="GO:0032502">
    <property type="term" value="P:developmental process"/>
    <property type="evidence" value="ECO:0007669"/>
    <property type="project" value="UniProtKB-ARBA"/>
</dbReference>
<dbReference type="InterPro" id="IPR036236">
    <property type="entry name" value="Znf_C2H2_sf"/>
</dbReference>
<organism evidence="11 12">
    <name type="scientific">Carassius auratus</name>
    <name type="common">Goldfish</name>
    <dbReference type="NCBI Taxonomy" id="7957"/>
    <lineage>
        <taxon>Eukaryota</taxon>
        <taxon>Metazoa</taxon>
        <taxon>Chordata</taxon>
        <taxon>Craniata</taxon>
        <taxon>Vertebrata</taxon>
        <taxon>Euteleostomi</taxon>
        <taxon>Actinopterygii</taxon>
        <taxon>Neopterygii</taxon>
        <taxon>Teleostei</taxon>
        <taxon>Ostariophysi</taxon>
        <taxon>Cypriniformes</taxon>
        <taxon>Cyprinidae</taxon>
        <taxon>Cyprininae</taxon>
        <taxon>Carassius</taxon>
    </lineage>
</organism>
<feature type="domain" description="C2H2-type" evidence="10">
    <location>
        <begin position="1393"/>
        <end position="1420"/>
    </location>
</feature>
<feature type="domain" description="C2H2-type" evidence="10">
    <location>
        <begin position="1421"/>
        <end position="1448"/>
    </location>
</feature>
<dbReference type="SUPFAM" id="SSF57667">
    <property type="entry name" value="beta-beta-alpha zinc fingers"/>
    <property type="match status" value="13"/>
</dbReference>
<evidence type="ECO:0000256" key="9">
    <source>
        <dbReference type="SAM" id="MobiDB-lite"/>
    </source>
</evidence>
<dbReference type="FunFam" id="3.30.160.60:FF:000729">
    <property type="entry name" value="Zinc finger protein 646"/>
    <property type="match status" value="3"/>
</dbReference>
<feature type="domain" description="C2H2-type" evidence="10">
    <location>
        <begin position="1249"/>
        <end position="1276"/>
    </location>
</feature>
<feature type="domain" description="C2H2-type" evidence="10">
    <location>
        <begin position="452"/>
        <end position="479"/>
    </location>
</feature>
<dbReference type="Pfam" id="PF12874">
    <property type="entry name" value="zf-met"/>
    <property type="match status" value="1"/>
</dbReference>
<feature type="domain" description="C2H2-type" evidence="10">
    <location>
        <begin position="1047"/>
        <end position="1069"/>
    </location>
</feature>
<evidence type="ECO:0000256" key="8">
    <source>
        <dbReference type="SAM" id="Coils"/>
    </source>
</evidence>
<keyword evidence="5" id="KW-0833">Ubl conjugation pathway</keyword>
<dbReference type="Gene3D" id="3.30.160.60">
    <property type="entry name" value="Classic Zinc Finger"/>
    <property type="match status" value="17"/>
</dbReference>
<feature type="coiled-coil region" evidence="8">
    <location>
        <begin position="905"/>
        <end position="932"/>
    </location>
</feature>
<feature type="domain" description="C2H2-type" evidence="10">
    <location>
        <begin position="10"/>
        <end position="38"/>
    </location>
</feature>
<keyword evidence="3" id="KW-0677">Repeat</keyword>
<name>A0A6P6QFF9_CARAU</name>
<dbReference type="FunFam" id="3.30.160.60:FF:002682">
    <property type="entry name" value="Zinc finger protein 646"/>
    <property type="match status" value="1"/>
</dbReference>
<feature type="domain" description="C2H2-type" evidence="10">
    <location>
        <begin position="41"/>
        <end position="63"/>
    </location>
</feature>
<dbReference type="FunFam" id="3.30.160.60:FF:000688">
    <property type="entry name" value="zinc finger protein 197 isoform X1"/>
    <property type="match status" value="1"/>
</dbReference>
<feature type="compositionally biased region" description="Polar residues" evidence="9">
    <location>
        <begin position="934"/>
        <end position="946"/>
    </location>
</feature>
<dbReference type="FunFam" id="3.30.160.60:FF:000202">
    <property type="entry name" value="Zinc finger protein 574"/>
    <property type="match status" value="1"/>
</dbReference>
<feature type="domain" description="C2H2-type" evidence="10">
    <location>
        <begin position="835"/>
        <end position="857"/>
    </location>
</feature>
<accession>A0A6P6QFF9</accession>
<dbReference type="Proteomes" id="UP000515129">
    <property type="component" value="Chromosome 12"/>
</dbReference>
<feature type="domain" description="C2H2-type" evidence="10">
    <location>
        <begin position="1102"/>
        <end position="1129"/>
    </location>
</feature>
<dbReference type="PANTHER" id="PTHR24379:SF127">
    <property type="entry name" value="BLOODY FINGERS-RELATED"/>
    <property type="match status" value="1"/>
</dbReference>
<feature type="domain" description="C2H2-type" evidence="10">
    <location>
        <begin position="1170"/>
        <end position="1197"/>
    </location>
</feature>
<dbReference type="Pfam" id="PF00096">
    <property type="entry name" value="zf-C2H2"/>
    <property type="match status" value="18"/>
</dbReference>
<evidence type="ECO:0000256" key="2">
    <source>
        <dbReference type="ARBA" id="ARBA00022723"/>
    </source>
</evidence>
<feature type="region of interest" description="Disordered" evidence="9">
    <location>
        <begin position="327"/>
        <end position="354"/>
    </location>
</feature>
<evidence type="ECO:0000256" key="3">
    <source>
        <dbReference type="ARBA" id="ARBA00022737"/>
    </source>
</evidence>
<keyword evidence="6" id="KW-0862">Zinc</keyword>
<dbReference type="PANTHER" id="PTHR24379">
    <property type="entry name" value="KRAB AND ZINC FINGER DOMAIN-CONTAINING"/>
    <property type="match status" value="1"/>
</dbReference>
<feature type="domain" description="C2H2-type" evidence="10">
    <location>
        <begin position="1338"/>
        <end position="1360"/>
    </location>
</feature>
<feature type="region of interest" description="Disordered" evidence="9">
    <location>
        <begin position="934"/>
        <end position="985"/>
    </location>
</feature>
<evidence type="ECO:0000256" key="4">
    <source>
        <dbReference type="ARBA" id="ARBA00022771"/>
    </source>
</evidence>
<feature type="domain" description="C2H2-type" evidence="10">
    <location>
        <begin position="983"/>
        <end position="1010"/>
    </location>
</feature>
<feature type="domain" description="C2H2-type" evidence="10">
    <location>
        <begin position="425"/>
        <end position="447"/>
    </location>
</feature>
<keyword evidence="8" id="KW-0175">Coiled coil</keyword>
<feature type="compositionally biased region" description="Basic residues" evidence="9">
    <location>
        <begin position="947"/>
        <end position="958"/>
    </location>
</feature>
<dbReference type="SMART" id="SM00355">
    <property type="entry name" value="ZnF_C2H2"/>
    <property type="match status" value="28"/>
</dbReference>
<dbReference type="InterPro" id="IPR013087">
    <property type="entry name" value="Znf_C2H2_type"/>
</dbReference>
<feature type="domain" description="C2H2-type" evidence="10">
    <location>
        <begin position="890"/>
        <end position="917"/>
    </location>
</feature>
<feature type="domain" description="C2H2-type" evidence="10">
    <location>
        <begin position="1365"/>
        <end position="1392"/>
    </location>
</feature>
<feature type="domain" description="C2H2-type" evidence="10">
    <location>
        <begin position="669"/>
        <end position="692"/>
    </location>
</feature>
<feature type="domain" description="C2H2-type" evidence="10">
    <location>
        <begin position="96"/>
        <end position="123"/>
    </location>
</feature>
<feature type="domain" description="C2H2-type" evidence="10">
    <location>
        <begin position="1074"/>
        <end position="1101"/>
    </location>
</feature>
<gene>
    <name evidence="12" type="primary">znf646</name>
</gene>
<feature type="domain" description="C2H2-type" evidence="10">
    <location>
        <begin position="68"/>
        <end position="95"/>
    </location>
</feature>
<dbReference type="FunFam" id="3.30.160.60:FF:002353">
    <property type="entry name" value="Zinc finger protein 646"/>
    <property type="match status" value="1"/>
</dbReference>
<feature type="domain" description="C2H2-type" evidence="10">
    <location>
        <begin position="862"/>
        <end position="889"/>
    </location>
</feature>
<dbReference type="FunFam" id="3.30.160.60:FF:001345">
    <property type="entry name" value="zinc finger protein 646"/>
    <property type="match status" value="3"/>
</dbReference>
<feature type="domain" description="C2H2-type" evidence="10">
    <location>
        <begin position="1221"/>
        <end position="1248"/>
    </location>
</feature>
<evidence type="ECO:0000256" key="1">
    <source>
        <dbReference type="ARBA" id="ARBA00004906"/>
    </source>
</evidence>
<dbReference type="CTD" id="9726"/>
<keyword evidence="2" id="KW-0479">Metal-binding</keyword>
<comment type="pathway">
    <text evidence="1">Protein modification; protein ubiquitination.</text>
</comment>
<dbReference type="Pfam" id="PF13912">
    <property type="entry name" value="zf-C2H2_6"/>
    <property type="match status" value="1"/>
</dbReference>
<feature type="domain" description="C2H2-type" evidence="10">
    <location>
        <begin position="727"/>
        <end position="754"/>
    </location>
</feature>
<dbReference type="PROSITE" id="PS00028">
    <property type="entry name" value="ZINC_FINGER_C2H2_1"/>
    <property type="match status" value="23"/>
</dbReference>
<feature type="domain" description="C2H2-type" evidence="10">
    <location>
        <begin position="228"/>
        <end position="255"/>
    </location>
</feature>
<evidence type="ECO:0000313" key="12">
    <source>
        <dbReference type="RefSeq" id="XP_026132016.1"/>
    </source>
</evidence>
<dbReference type="FunFam" id="3.30.160.60:FF:000414">
    <property type="entry name" value="Zinc finger protein 398"/>
    <property type="match status" value="1"/>
</dbReference>
<evidence type="ECO:0000256" key="7">
    <source>
        <dbReference type="PROSITE-ProRule" id="PRU00042"/>
    </source>
</evidence>
<reference evidence="12" key="1">
    <citation type="submission" date="2025-08" db="UniProtKB">
        <authorList>
            <consortium name="RefSeq"/>
        </authorList>
    </citation>
    <scope>IDENTIFICATION</scope>
    <source>
        <strain evidence="12">Wakin</strain>
        <tissue evidence="12">Muscle</tissue>
    </source>
</reference>
<feature type="compositionally biased region" description="Polar residues" evidence="9">
    <location>
        <begin position="330"/>
        <end position="339"/>
    </location>
</feature>
<proteinExistence type="predicted"/>
<feature type="region of interest" description="Disordered" evidence="9">
    <location>
        <begin position="1019"/>
        <end position="1040"/>
    </location>
</feature>
<evidence type="ECO:0000313" key="11">
    <source>
        <dbReference type="Proteomes" id="UP000515129"/>
    </source>
</evidence>
<dbReference type="RefSeq" id="XP_026132016.1">
    <property type="nucleotide sequence ID" value="XM_026276231.1"/>
</dbReference>
<protein>
    <submittedName>
        <fullName evidence="12">Zinc finger protein 646 isoform X2</fullName>
    </submittedName>
</protein>
<dbReference type="PROSITE" id="PS50157">
    <property type="entry name" value="ZINC_FINGER_C2H2_2"/>
    <property type="match status" value="25"/>
</dbReference>
<keyword evidence="11" id="KW-1185">Reference proteome</keyword>
<dbReference type="FunFam" id="3.30.160.60:FF:000446">
    <property type="entry name" value="Zinc finger protein"/>
    <property type="match status" value="2"/>
</dbReference>
<evidence type="ECO:0000259" key="10">
    <source>
        <dbReference type="PROSITE" id="PS50157"/>
    </source>
</evidence>
<feature type="domain" description="C2H2-type" evidence="10">
    <location>
        <begin position="1131"/>
        <end position="1158"/>
    </location>
</feature>
<sequence length="1470" mass="167090">MQEPGRTKGFSCRHCGVVCASMPSLLEHTQTFHQSEEERKFKCDECGRGYRHAGSLANHRKTHEVGSFQCHICSRKLSNALALKSHLRIHTSRKKYSCTECGKAFRLATQLVTHQKVHRNKESQIRTKDSANSLIESDYKDDELLHLDEMEFDMIPDLQSDMKLNIAPMNSLSNGAVSEHISNTTTESDMAAEDDAGDRPFKCELCDKTYRHHGSLINHKKTHQMGLFECPVCFKQFCNLAALNSHQRIHSKTRGRLSVQTSKAALTECKQELEPHVMPQNGDDNIHFCHLCQVAFANDDEFQNHILLHNSSSVSFELPTNLSEEHDFSYSDSVTHSPESNPYPPSSDTPPLPPLLDKAIEYSHANGPLENGHIYLPNTLDENPLTLHAQGQPMALQSENLNPDYSAQGTDNIKVEDVDNSDRRFKCHICGKSYRHAGSLINHKRSHQTGIFQCSICRKNYPHLAALRSHLRIHKGRPASLPTSSEGDWLSSEPLTHENQQNCFPSHEEDVSGILGLPHDLVDSVQHKSDEEHVNEMNATEFHEQFDDSFSDEHLPQEELLMERHMCADCGKTFTDIAGIKSHICPLLNQQYQTMMNGSPGHMDFHNTKHHHFLGESGEDVGFEGHNASAAEAYFRQQTFHDNIHGEMSDSEAKAECEDNEEEDDGEMYQCSVCGNHYTSMRALRSHLRGHTQIHGSTSACSPSSLSCLEVKKDEQSENQQGDCSLIICSTCGESFTKKQDLQAHQLLHSNIEGNPQEQFVTNHQNELKPKVEMESIICGKCGVSCNDIYHLNNHNCTGQQDGQVEEKCGENPLLKSTFQREHLQESPHDGERQYKCDQCGRSYRHAGSLLNHKKSHKTGVFRCFVCQKRFYNLLALKNHQRTHFDVKKHRCTECGKAFKIYKQLLNHQRVHQENKAKIEELNKQIQTLMQMSGNASGSGMQALNSSRKRMSRRHKQRQTSNSDHSNQEIEGQMGDPRDPRPFVCDQCGRSYRHAGSLVNHKHSHKTDTELLEGHTCSRETAPDSVPQGDVDSDNSGADLEKEERPFKCNICSRSYRHAGSLLNHKNTHKTGHFTCTFCAKPFSNPMALRNHTRIHTQKKKYVCPTCGKAFRLSSILYNHQKIHARGATHYSCQTCGKRFQGKSGLKRHRCYRNGNPNSTINQEGLDKCYTCDQCGRSYRHAGSLLNHKKTHSTDLLHCTLCLKTFTDPLDLESHSQMARHCCPDCGKTFCEFAHLQSHMEVHSKGLPYYCNICQQNFPNLVSFQQHQELHGGLQGQSHHEEGMQMQQDLGWDSALDQQVGIQSLPKIDSAFSRVHGFPEPQDQQEISEGYGREEKTHVCEHCGRTYRHAGSLLNHKNSHKTGSFFCSVCQKEFTNLMALKNHRRIHTEPKRYQCLECGKAFRVSTQLICHRRIHTKEKPFSCLLCDKHFSSKSNLRHHQKMHQNTQQTYESSFNMDDNAFMGLGVDPFL</sequence>
<feature type="domain" description="C2H2-type" evidence="10">
    <location>
        <begin position="201"/>
        <end position="223"/>
    </location>
</feature>
<evidence type="ECO:0000256" key="6">
    <source>
        <dbReference type="ARBA" id="ARBA00022833"/>
    </source>
</evidence>
<keyword evidence="4 7" id="KW-0863">Zinc-finger</keyword>
<evidence type="ECO:0000256" key="5">
    <source>
        <dbReference type="ARBA" id="ARBA00022786"/>
    </source>
</evidence>